<feature type="compositionally biased region" description="Basic and acidic residues" evidence="2">
    <location>
        <begin position="90"/>
        <end position="100"/>
    </location>
</feature>
<gene>
    <name evidence="4" type="ORF">RFI_31078</name>
</gene>
<dbReference type="InterPro" id="IPR013923">
    <property type="entry name" value="Autophagy-rel_prot_16_dom"/>
</dbReference>
<dbReference type="Proteomes" id="UP000023152">
    <property type="component" value="Unassembled WGS sequence"/>
</dbReference>
<name>X6LWL3_RETFI</name>
<dbReference type="EMBL" id="ASPP01027242">
    <property type="protein sequence ID" value="ETO06318.1"/>
    <property type="molecule type" value="Genomic_DNA"/>
</dbReference>
<dbReference type="Pfam" id="PF08614">
    <property type="entry name" value="ATG16"/>
    <property type="match status" value="1"/>
</dbReference>
<protein>
    <recommendedName>
        <fullName evidence="3">Autophagy-related protein 16 domain-containing protein</fullName>
    </recommendedName>
</protein>
<dbReference type="AlphaFoldDB" id="X6LWL3"/>
<feature type="coiled-coil region" evidence="1">
    <location>
        <begin position="114"/>
        <end position="176"/>
    </location>
</feature>
<reference evidence="4 5" key="1">
    <citation type="journal article" date="2013" name="Curr. Biol.">
        <title>The Genome of the Foraminiferan Reticulomyxa filosa.</title>
        <authorList>
            <person name="Glockner G."/>
            <person name="Hulsmann N."/>
            <person name="Schleicher M."/>
            <person name="Noegel A.A."/>
            <person name="Eichinger L."/>
            <person name="Gallinger C."/>
            <person name="Pawlowski J."/>
            <person name="Sierra R."/>
            <person name="Euteneuer U."/>
            <person name="Pillet L."/>
            <person name="Moustafa A."/>
            <person name="Platzer M."/>
            <person name="Groth M."/>
            <person name="Szafranski K."/>
            <person name="Schliwa M."/>
        </authorList>
    </citation>
    <scope>NUCLEOTIDE SEQUENCE [LARGE SCALE GENOMIC DNA]</scope>
</reference>
<organism evidence="4 5">
    <name type="scientific">Reticulomyxa filosa</name>
    <dbReference type="NCBI Taxonomy" id="46433"/>
    <lineage>
        <taxon>Eukaryota</taxon>
        <taxon>Sar</taxon>
        <taxon>Rhizaria</taxon>
        <taxon>Retaria</taxon>
        <taxon>Foraminifera</taxon>
        <taxon>Monothalamids</taxon>
        <taxon>Reticulomyxidae</taxon>
        <taxon>Reticulomyxa</taxon>
    </lineage>
</organism>
<comment type="caution">
    <text evidence="4">The sequence shown here is derived from an EMBL/GenBank/DDBJ whole genome shotgun (WGS) entry which is preliminary data.</text>
</comment>
<keyword evidence="5" id="KW-1185">Reference proteome</keyword>
<accession>X6LWL3</accession>
<evidence type="ECO:0000313" key="4">
    <source>
        <dbReference type="EMBL" id="ETO06318.1"/>
    </source>
</evidence>
<proteinExistence type="predicted"/>
<feature type="domain" description="Autophagy-related protein 16" evidence="3">
    <location>
        <begin position="36"/>
        <end position="176"/>
    </location>
</feature>
<evidence type="ECO:0000259" key="3">
    <source>
        <dbReference type="Pfam" id="PF08614"/>
    </source>
</evidence>
<evidence type="ECO:0000256" key="1">
    <source>
        <dbReference type="SAM" id="Coils"/>
    </source>
</evidence>
<feature type="non-terminal residue" evidence="4">
    <location>
        <position position="1"/>
    </location>
</feature>
<feature type="region of interest" description="Disordered" evidence="2">
    <location>
        <begin position="90"/>
        <end position="114"/>
    </location>
</feature>
<evidence type="ECO:0000313" key="5">
    <source>
        <dbReference type="Proteomes" id="UP000023152"/>
    </source>
</evidence>
<evidence type="ECO:0000256" key="2">
    <source>
        <dbReference type="SAM" id="MobiDB-lite"/>
    </source>
</evidence>
<keyword evidence="1" id="KW-0175">Coiled coil</keyword>
<sequence>LKKKEFTGENKNFESNMSEFLYGIGSSELPHWIVDLQEQLVERDDHEKNPFVEIASHYHSILEENLQLNIRVNELSQALVKTKQEQWHKRSLFETNDGKSNEGTGGTSGGKVSFEEHKEQVEALKKELMDVYRLKREDEEALSRLKKQSAESEQLLMNKREMLDQMSKQHQQLMNDYKIAQIGM</sequence>